<organism evidence="1 2">
    <name type="scientific">Mucilaginibacter terrae</name>
    <dbReference type="NCBI Taxonomy" id="1955052"/>
    <lineage>
        <taxon>Bacteria</taxon>
        <taxon>Pseudomonadati</taxon>
        <taxon>Bacteroidota</taxon>
        <taxon>Sphingobacteriia</taxon>
        <taxon>Sphingobacteriales</taxon>
        <taxon>Sphingobacteriaceae</taxon>
        <taxon>Mucilaginibacter</taxon>
    </lineage>
</organism>
<dbReference type="EMBL" id="JAVLVU010000001">
    <property type="protein sequence ID" value="MDT3405131.1"/>
    <property type="molecule type" value="Genomic_DNA"/>
</dbReference>
<comment type="caution">
    <text evidence="1">The sequence shown here is derived from an EMBL/GenBank/DDBJ whole genome shotgun (WGS) entry which is preliminary data.</text>
</comment>
<name>A0ABU3GZT2_9SPHI</name>
<dbReference type="Proteomes" id="UP001258315">
    <property type="component" value="Unassembled WGS sequence"/>
</dbReference>
<proteinExistence type="predicted"/>
<keyword evidence="2" id="KW-1185">Reference proteome</keyword>
<sequence>MIIKDQPVAMQAKIYMYDLNNSARENGFKANDGWEVSRATREEKIQLEKRYQLTISAKVLPEILAELFITVKSQLILAQKIITDGKRSEMNLVASSDQQYLVAFNPNRLKA</sequence>
<evidence type="ECO:0000313" key="2">
    <source>
        <dbReference type="Proteomes" id="UP001258315"/>
    </source>
</evidence>
<evidence type="ECO:0000313" key="1">
    <source>
        <dbReference type="EMBL" id="MDT3405131.1"/>
    </source>
</evidence>
<dbReference type="RefSeq" id="WP_311953285.1">
    <property type="nucleotide sequence ID" value="NZ_JAVLVU010000001.1"/>
</dbReference>
<protein>
    <submittedName>
        <fullName evidence="1">Uncharacterized protein</fullName>
    </submittedName>
</protein>
<reference evidence="2" key="1">
    <citation type="submission" date="2023-07" db="EMBL/GenBank/DDBJ databases">
        <title>Functional and genomic diversity of the sorghum phyllosphere microbiome.</title>
        <authorList>
            <person name="Shade A."/>
        </authorList>
    </citation>
    <scope>NUCLEOTIDE SEQUENCE [LARGE SCALE GENOMIC DNA]</scope>
    <source>
        <strain evidence="2">SORGH_AS_0422</strain>
    </source>
</reference>
<accession>A0ABU3GZT2</accession>
<gene>
    <name evidence="1" type="ORF">QE417_004203</name>
</gene>